<dbReference type="InterPro" id="IPR036188">
    <property type="entry name" value="FAD/NAD-bd_sf"/>
</dbReference>
<dbReference type="STRING" id="858893.H6C347"/>
<dbReference type="AlphaFoldDB" id="H6C347"/>
<reference evidence="10" key="1">
    <citation type="submission" date="2011-07" db="EMBL/GenBank/DDBJ databases">
        <title>The Genome Sequence of Exophiala (Wangiella) dermatitidis NIH/UT8656.</title>
        <authorList>
            <consortium name="The Broad Institute Genome Sequencing Platform"/>
            <person name="Cuomo C."/>
            <person name="Wang Z."/>
            <person name="Hunicke-Smith S."/>
            <person name="Szanislo P.J."/>
            <person name="Earl A."/>
            <person name="Young S.K."/>
            <person name="Zeng Q."/>
            <person name="Gargeya S."/>
            <person name="Fitzgerald M."/>
            <person name="Haas B."/>
            <person name="Abouelleil A."/>
            <person name="Alvarado L."/>
            <person name="Arachchi H.M."/>
            <person name="Berlin A."/>
            <person name="Brown A."/>
            <person name="Chapman S.B."/>
            <person name="Chen Z."/>
            <person name="Dunbar C."/>
            <person name="Freedman E."/>
            <person name="Gearin G."/>
            <person name="Gellesch M."/>
            <person name="Goldberg J."/>
            <person name="Griggs A."/>
            <person name="Gujja S."/>
            <person name="Heiman D."/>
            <person name="Howarth C."/>
            <person name="Larson L."/>
            <person name="Lui A."/>
            <person name="MacDonald P.J.P."/>
            <person name="Montmayeur A."/>
            <person name="Murphy C."/>
            <person name="Neiman D."/>
            <person name="Pearson M."/>
            <person name="Priest M."/>
            <person name="Roberts A."/>
            <person name="Saif S."/>
            <person name="Shea T."/>
            <person name="Shenoy N."/>
            <person name="Sisk P."/>
            <person name="Stolte C."/>
            <person name="Sykes S."/>
            <person name="Wortman J."/>
            <person name="Nusbaum C."/>
            <person name="Birren B."/>
        </authorList>
    </citation>
    <scope>NUCLEOTIDE SEQUENCE</scope>
    <source>
        <strain evidence="10">NIH/UT8656</strain>
    </source>
</reference>
<dbReference type="SUPFAM" id="SSF51905">
    <property type="entry name" value="FAD/NAD(P)-binding domain"/>
    <property type="match status" value="1"/>
</dbReference>
<evidence type="ECO:0000256" key="7">
    <source>
        <dbReference type="ARBA" id="ARBA00038878"/>
    </source>
</evidence>
<comment type="similarity">
    <text evidence="6">Belongs to the L2HGDH family.</text>
</comment>
<protein>
    <recommendedName>
        <fullName evidence="8">L-2-hydroxyglutarate dehydrogenase, mitochondrial</fullName>
        <ecNumber evidence="7">1.1.99.2</ecNumber>
    </recommendedName>
</protein>
<dbReference type="eggNOG" id="KOG2665">
    <property type="taxonomic scope" value="Eukaryota"/>
</dbReference>
<dbReference type="VEuPathDB" id="FungiDB:HMPREF1120_06080"/>
<proteinExistence type="inferred from homology"/>
<organism evidence="10 11">
    <name type="scientific">Exophiala dermatitidis (strain ATCC 34100 / CBS 525.76 / NIH/UT8656)</name>
    <name type="common">Black yeast</name>
    <name type="synonym">Wangiella dermatitidis</name>
    <dbReference type="NCBI Taxonomy" id="858893"/>
    <lineage>
        <taxon>Eukaryota</taxon>
        <taxon>Fungi</taxon>
        <taxon>Dikarya</taxon>
        <taxon>Ascomycota</taxon>
        <taxon>Pezizomycotina</taxon>
        <taxon>Eurotiomycetes</taxon>
        <taxon>Chaetothyriomycetidae</taxon>
        <taxon>Chaetothyriales</taxon>
        <taxon>Herpotrichiellaceae</taxon>
        <taxon>Exophiala</taxon>
    </lineage>
</organism>
<dbReference type="GeneID" id="20310719"/>
<comment type="catalytic activity">
    <reaction evidence="5">
        <text>(S)-2-hydroxyglutarate + A = 2-oxoglutarate + AH2</text>
        <dbReference type="Rhea" id="RHEA:21252"/>
        <dbReference type="ChEBI" id="CHEBI:13193"/>
        <dbReference type="ChEBI" id="CHEBI:16782"/>
        <dbReference type="ChEBI" id="CHEBI:16810"/>
        <dbReference type="ChEBI" id="CHEBI:17499"/>
        <dbReference type="EC" id="1.1.99.2"/>
    </reaction>
</comment>
<name>H6C347_EXODN</name>
<keyword evidence="2" id="KW-0285">Flavoprotein</keyword>
<evidence type="ECO:0000256" key="6">
    <source>
        <dbReference type="ARBA" id="ARBA00037941"/>
    </source>
</evidence>
<sequence>MAMHTMGMAVSARPMVSRVPSTAAPGRLPVRSRTRTLYSAAAPISRTRTSLLPGGKGEVPGPALEARRRCGMSLSPATKRMFGTSRSLKGVDFTHAVIGGGAVGLAIARQLAARTGTSTILIERHGMVGSETSSRNSEVIHAGLYYGPNTLKTTLCIRGKQLLYELCNAQSIPHRRTKKWILAQTEQQMAELDYLHEWSKTIDVPTRFLSRREIETQEPDVRADAGVLESPTTGIVDSHAYMAYLEGSLDERGGEEILYSEVTNVQPLKNGRGYEITVCSKDTRATNVENEEGEYDSITAETVINSAGLGAIAISNMLLPPARQRTAYFAKGSYFSYSASKPKTSTLLYPAPTPGLGGLGTHLTLDMGGRVRFGPDVEWVDNPHDLTPNPDRLRAAIPVIQSYLPDVKPEALDLDYCGIRPKLSRGASGTYGKDGKGFEDFYIKEEEGLPGFVNLLGIESPGLTASLAIAEYVDGLLYGEGASIPKEDGDV</sequence>
<keyword evidence="3" id="KW-0274">FAD</keyword>
<dbReference type="GO" id="GO:0047545">
    <property type="term" value="F:(S)-2-hydroxyglutarate dehydrogenase activity"/>
    <property type="evidence" value="ECO:0007669"/>
    <property type="project" value="UniProtKB-EC"/>
</dbReference>
<evidence type="ECO:0000256" key="3">
    <source>
        <dbReference type="ARBA" id="ARBA00022827"/>
    </source>
</evidence>
<keyword evidence="4" id="KW-0560">Oxidoreductase</keyword>
<evidence type="ECO:0000256" key="1">
    <source>
        <dbReference type="ARBA" id="ARBA00001974"/>
    </source>
</evidence>
<dbReference type="InParanoid" id="H6C347"/>
<dbReference type="Proteomes" id="UP000007304">
    <property type="component" value="Unassembled WGS sequence"/>
</dbReference>
<evidence type="ECO:0000313" key="10">
    <source>
        <dbReference type="EMBL" id="EHY58062.1"/>
    </source>
</evidence>
<evidence type="ECO:0000256" key="5">
    <source>
        <dbReference type="ARBA" id="ARBA00036066"/>
    </source>
</evidence>
<dbReference type="Gene3D" id="3.30.9.10">
    <property type="entry name" value="D-Amino Acid Oxidase, subunit A, domain 2"/>
    <property type="match status" value="1"/>
</dbReference>
<gene>
    <name evidence="10" type="ORF">HMPREF1120_06080</name>
</gene>
<evidence type="ECO:0000313" key="11">
    <source>
        <dbReference type="Proteomes" id="UP000007304"/>
    </source>
</evidence>
<feature type="domain" description="FAD dependent oxidoreductase" evidence="9">
    <location>
        <begin position="96"/>
        <end position="473"/>
    </location>
</feature>
<dbReference type="HOGENOM" id="CLU_024775_1_0_1"/>
<dbReference type="RefSeq" id="XP_009158523.1">
    <property type="nucleotide sequence ID" value="XM_009160275.1"/>
</dbReference>
<dbReference type="Gene3D" id="3.50.50.60">
    <property type="entry name" value="FAD/NAD(P)-binding domain"/>
    <property type="match status" value="1"/>
</dbReference>
<comment type="cofactor">
    <cofactor evidence="1">
        <name>FAD</name>
        <dbReference type="ChEBI" id="CHEBI:57692"/>
    </cofactor>
</comment>
<dbReference type="PANTHER" id="PTHR43104:SF4">
    <property type="entry name" value="L-2-HYDROXYGLUTARATE DEHYDROGENASE, MITOCHONDRIAL"/>
    <property type="match status" value="1"/>
</dbReference>
<dbReference type="OrthoDB" id="498204at2759"/>
<dbReference type="Pfam" id="PF01266">
    <property type="entry name" value="DAO"/>
    <property type="match status" value="1"/>
</dbReference>
<evidence type="ECO:0000259" key="9">
    <source>
        <dbReference type="Pfam" id="PF01266"/>
    </source>
</evidence>
<evidence type="ECO:0000256" key="8">
    <source>
        <dbReference type="ARBA" id="ARBA00041137"/>
    </source>
</evidence>
<accession>H6C347</accession>
<dbReference type="OMA" id="GVHFTRM"/>
<dbReference type="EC" id="1.1.99.2" evidence="7"/>
<evidence type="ECO:0000256" key="2">
    <source>
        <dbReference type="ARBA" id="ARBA00022630"/>
    </source>
</evidence>
<keyword evidence="11" id="KW-1185">Reference proteome</keyword>
<evidence type="ECO:0000256" key="4">
    <source>
        <dbReference type="ARBA" id="ARBA00023002"/>
    </source>
</evidence>
<dbReference type="InterPro" id="IPR006076">
    <property type="entry name" value="FAD-dep_OxRdtase"/>
</dbReference>
<dbReference type="PANTHER" id="PTHR43104">
    <property type="entry name" value="L-2-HYDROXYGLUTARATE DEHYDROGENASE, MITOCHONDRIAL"/>
    <property type="match status" value="1"/>
</dbReference>
<dbReference type="EMBL" id="JH226134">
    <property type="protein sequence ID" value="EHY58062.1"/>
    <property type="molecule type" value="Genomic_DNA"/>
</dbReference>